<accession>A0A0F9MQK8</accession>
<dbReference type="AlphaFoldDB" id="A0A0F9MQK8"/>
<gene>
    <name evidence="1" type="ORF">LCGC14_1354120</name>
</gene>
<reference evidence="1" key="1">
    <citation type="journal article" date="2015" name="Nature">
        <title>Complex archaea that bridge the gap between prokaryotes and eukaryotes.</title>
        <authorList>
            <person name="Spang A."/>
            <person name="Saw J.H."/>
            <person name="Jorgensen S.L."/>
            <person name="Zaremba-Niedzwiedzka K."/>
            <person name="Martijn J."/>
            <person name="Lind A.E."/>
            <person name="van Eijk R."/>
            <person name="Schleper C."/>
            <person name="Guy L."/>
            <person name="Ettema T.J."/>
        </authorList>
    </citation>
    <scope>NUCLEOTIDE SEQUENCE</scope>
</reference>
<evidence type="ECO:0000313" key="1">
    <source>
        <dbReference type="EMBL" id="KKM79020.1"/>
    </source>
</evidence>
<name>A0A0F9MQK8_9ZZZZ</name>
<comment type="caution">
    <text evidence="1">The sequence shown here is derived from an EMBL/GenBank/DDBJ whole genome shotgun (WGS) entry which is preliminary data.</text>
</comment>
<sequence length="85" mass="10226">MRLTNNNQSVPIRYENTNIPEGYTKLSNLILFYPFNPQKERSQNMHWLHYDNMPICGVIGECNRKGFPLFSDWFETSREHFTRIQ</sequence>
<dbReference type="EMBL" id="LAZR01008396">
    <property type="protein sequence ID" value="KKM79020.1"/>
    <property type="molecule type" value="Genomic_DNA"/>
</dbReference>
<proteinExistence type="predicted"/>
<organism evidence="1">
    <name type="scientific">marine sediment metagenome</name>
    <dbReference type="NCBI Taxonomy" id="412755"/>
    <lineage>
        <taxon>unclassified sequences</taxon>
        <taxon>metagenomes</taxon>
        <taxon>ecological metagenomes</taxon>
    </lineage>
</organism>
<protein>
    <submittedName>
        <fullName evidence="1">Uncharacterized protein</fullName>
    </submittedName>
</protein>